<dbReference type="Proteomes" id="UP000193380">
    <property type="component" value="Unassembled WGS sequence"/>
</dbReference>
<sequence>MCPFSPFSVCLSRSLCHYDFPYPLCPRSFCLSGHLVHKQTVVLLPGMSSDSEIDCDTENEDEVVALEAGDCRYDAQALPCAGAQLNSDDLCFTTGENTER</sequence>
<reference evidence="1" key="2">
    <citation type="submission" date="2014-03" db="EMBL/GenBank/DDBJ databases">
        <authorList>
            <person name="Genoscope - CEA"/>
        </authorList>
    </citation>
    <scope>NUCLEOTIDE SEQUENCE</scope>
</reference>
<protein>
    <submittedName>
        <fullName evidence="1">Uncharacterized protein</fullName>
    </submittedName>
</protein>
<dbReference type="STRING" id="8022.A0A060Y272"/>
<evidence type="ECO:0000313" key="1">
    <source>
        <dbReference type="EMBL" id="CDQ86028.1"/>
    </source>
</evidence>
<reference evidence="1" key="1">
    <citation type="journal article" date="2014" name="Nat. Commun.">
        <title>The rainbow trout genome provides novel insights into evolution after whole-genome duplication in vertebrates.</title>
        <authorList>
            <person name="Berthelot C."/>
            <person name="Brunet F."/>
            <person name="Chalopin D."/>
            <person name="Juanchich A."/>
            <person name="Bernard M."/>
            <person name="Noel B."/>
            <person name="Bento P."/>
            <person name="Da Silva C."/>
            <person name="Labadie K."/>
            <person name="Alberti A."/>
            <person name="Aury J.M."/>
            <person name="Louis A."/>
            <person name="Dehais P."/>
            <person name="Bardou P."/>
            <person name="Montfort J."/>
            <person name="Klopp C."/>
            <person name="Cabau C."/>
            <person name="Gaspin C."/>
            <person name="Thorgaard G.H."/>
            <person name="Boussaha M."/>
            <person name="Quillet E."/>
            <person name="Guyomard R."/>
            <person name="Galiana D."/>
            <person name="Bobe J."/>
            <person name="Volff J.N."/>
            <person name="Genet C."/>
            <person name="Wincker P."/>
            <person name="Jaillon O."/>
            <person name="Roest Crollius H."/>
            <person name="Guiguen Y."/>
        </authorList>
    </citation>
    <scope>NUCLEOTIDE SEQUENCE [LARGE SCALE GENOMIC DNA]</scope>
</reference>
<evidence type="ECO:0000313" key="2">
    <source>
        <dbReference type="Proteomes" id="UP000193380"/>
    </source>
</evidence>
<dbReference type="EMBL" id="FR907075">
    <property type="protein sequence ID" value="CDQ86028.1"/>
    <property type="molecule type" value="Genomic_DNA"/>
</dbReference>
<dbReference type="AlphaFoldDB" id="A0A060Y272"/>
<gene>
    <name evidence="1" type="ORF">GSONMT00006437001</name>
</gene>
<organism evidence="1 2">
    <name type="scientific">Oncorhynchus mykiss</name>
    <name type="common">Rainbow trout</name>
    <name type="synonym">Salmo gairdneri</name>
    <dbReference type="NCBI Taxonomy" id="8022"/>
    <lineage>
        <taxon>Eukaryota</taxon>
        <taxon>Metazoa</taxon>
        <taxon>Chordata</taxon>
        <taxon>Craniata</taxon>
        <taxon>Vertebrata</taxon>
        <taxon>Euteleostomi</taxon>
        <taxon>Actinopterygii</taxon>
        <taxon>Neopterygii</taxon>
        <taxon>Teleostei</taxon>
        <taxon>Protacanthopterygii</taxon>
        <taxon>Salmoniformes</taxon>
        <taxon>Salmonidae</taxon>
        <taxon>Salmoninae</taxon>
        <taxon>Oncorhynchus</taxon>
    </lineage>
</organism>
<accession>A0A060Y272</accession>
<dbReference type="PaxDb" id="8022-A0A060Y272"/>
<proteinExistence type="predicted"/>
<name>A0A060Y272_ONCMY</name>